<dbReference type="RefSeq" id="WP_086078279.1">
    <property type="nucleotide sequence ID" value="NZ_CP021111.1"/>
</dbReference>
<evidence type="ECO:0000256" key="1">
    <source>
        <dbReference type="ARBA" id="ARBA00009437"/>
    </source>
</evidence>
<dbReference type="Pfam" id="PF03466">
    <property type="entry name" value="LysR_substrate"/>
    <property type="match status" value="1"/>
</dbReference>
<gene>
    <name evidence="6" type="ORF">CAL15_09005</name>
</gene>
<dbReference type="PROSITE" id="PS50931">
    <property type="entry name" value="HTH_LYSR"/>
    <property type="match status" value="1"/>
</dbReference>
<comment type="similarity">
    <text evidence="1">Belongs to the LysR transcriptional regulatory family.</text>
</comment>
<keyword evidence="2" id="KW-0805">Transcription regulation</keyword>
<dbReference type="FunFam" id="1.10.10.10:FF:000001">
    <property type="entry name" value="LysR family transcriptional regulator"/>
    <property type="match status" value="1"/>
</dbReference>
<dbReference type="PANTHER" id="PTHR30537">
    <property type="entry name" value="HTH-TYPE TRANSCRIPTIONAL REGULATOR"/>
    <property type="match status" value="1"/>
</dbReference>
<evidence type="ECO:0000259" key="5">
    <source>
        <dbReference type="PROSITE" id="PS50931"/>
    </source>
</evidence>
<dbReference type="OrthoDB" id="5525645at2"/>
<dbReference type="AlphaFoldDB" id="A0A1W6ZAX7"/>
<name>A0A1W6ZAX7_9BORD</name>
<dbReference type="InterPro" id="IPR005119">
    <property type="entry name" value="LysR_subst-bd"/>
</dbReference>
<dbReference type="CDD" id="cd08474">
    <property type="entry name" value="PBP2_CrgA_like_5"/>
    <property type="match status" value="1"/>
</dbReference>
<dbReference type="GO" id="GO:0003700">
    <property type="term" value="F:DNA-binding transcription factor activity"/>
    <property type="evidence" value="ECO:0007669"/>
    <property type="project" value="InterPro"/>
</dbReference>
<keyword evidence="4" id="KW-0804">Transcription</keyword>
<dbReference type="InterPro" id="IPR036390">
    <property type="entry name" value="WH_DNA-bd_sf"/>
</dbReference>
<proteinExistence type="inferred from homology"/>
<dbReference type="STRING" id="463040.CAL15_09005"/>
<evidence type="ECO:0000313" key="7">
    <source>
        <dbReference type="Proteomes" id="UP000194161"/>
    </source>
</evidence>
<dbReference type="SUPFAM" id="SSF46785">
    <property type="entry name" value="Winged helix' DNA-binding domain"/>
    <property type="match status" value="1"/>
</dbReference>
<dbReference type="SUPFAM" id="SSF53850">
    <property type="entry name" value="Periplasmic binding protein-like II"/>
    <property type="match status" value="1"/>
</dbReference>
<dbReference type="InterPro" id="IPR000847">
    <property type="entry name" value="LysR_HTH_N"/>
</dbReference>
<accession>A0A1W6ZAX7</accession>
<dbReference type="GO" id="GO:0006351">
    <property type="term" value="P:DNA-templated transcription"/>
    <property type="evidence" value="ECO:0007669"/>
    <property type="project" value="TreeGrafter"/>
</dbReference>
<dbReference type="Pfam" id="PF00126">
    <property type="entry name" value="HTH_1"/>
    <property type="match status" value="1"/>
</dbReference>
<dbReference type="InterPro" id="IPR058163">
    <property type="entry name" value="LysR-type_TF_proteobact-type"/>
</dbReference>
<protein>
    <submittedName>
        <fullName evidence="6">LysR family transcriptional regulator</fullName>
    </submittedName>
</protein>
<keyword evidence="3" id="KW-0238">DNA-binding</keyword>
<evidence type="ECO:0000256" key="4">
    <source>
        <dbReference type="ARBA" id="ARBA00023163"/>
    </source>
</evidence>
<sequence length="298" mass="33085">MPSLRLDSLEIFQDVVRHGGFRAAAVSRGVSSSAISQSINALEEALGIRLLHRTTRSVAPTEAGERLLELLTPALHDIRVALDHLNQFRENPSGTVRINAPGPAVDHVLLPLALAFMQMHPDVNIDIVSDAAIVDIVEQGFDAGVRFGNQLAQDMIAVPLGPSLQYAIVASPDYLRRHPAPASPGELDRHECIRRRFPGGTIVTWKFAKDGDDHEIMPKGRLTLSSAHQERQAALAGAGIAHLLQDYVQEHVQHGRLVEVLADWKQKLPSWYLYYPSRRHTGAAMRAFLDYIRDYQWP</sequence>
<dbReference type="Gene3D" id="3.40.190.290">
    <property type="match status" value="1"/>
</dbReference>
<feature type="domain" description="HTH lysR-type" evidence="5">
    <location>
        <begin position="4"/>
        <end position="61"/>
    </location>
</feature>
<reference evidence="6 7" key="1">
    <citation type="submission" date="2017-05" db="EMBL/GenBank/DDBJ databases">
        <title>Complete and WGS of Bordetella genogroups.</title>
        <authorList>
            <person name="Spilker T."/>
            <person name="LiPuma J."/>
        </authorList>
    </citation>
    <scope>NUCLEOTIDE SEQUENCE [LARGE SCALE GENOMIC DNA]</scope>
    <source>
        <strain evidence="6 7">AU7206</strain>
    </source>
</reference>
<organism evidence="6 7">
    <name type="scientific">Bordetella genomosp. 13</name>
    <dbReference type="NCBI Taxonomy" id="463040"/>
    <lineage>
        <taxon>Bacteria</taxon>
        <taxon>Pseudomonadati</taxon>
        <taxon>Pseudomonadota</taxon>
        <taxon>Betaproteobacteria</taxon>
        <taxon>Burkholderiales</taxon>
        <taxon>Alcaligenaceae</taxon>
        <taxon>Bordetella</taxon>
    </lineage>
</organism>
<dbReference type="InterPro" id="IPR036388">
    <property type="entry name" value="WH-like_DNA-bd_sf"/>
</dbReference>
<dbReference type="Gene3D" id="1.10.10.10">
    <property type="entry name" value="Winged helix-like DNA-binding domain superfamily/Winged helix DNA-binding domain"/>
    <property type="match status" value="1"/>
</dbReference>
<evidence type="ECO:0000313" key="6">
    <source>
        <dbReference type="EMBL" id="ARP94511.1"/>
    </source>
</evidence>
<dbReference type="GO" id="GO:0043565">
    <property type="term" value="F:sequence-specific DNA binding"/>
    <property type="evidence" value="ECO:0007669"/>
    <property type="project" value="TreeGrafter"/>
</dbReference>
<evidence type="ECO:0000256" key="2">
    <source>
        <dbReference type="ARBA" id="ARBA00023015"/>
    </source>
</evidence>
<dbReference type="EMBL" id="CP021111">
    <property type="protein sequence ID" value="ARP94511.1"/>
    <property type="molecule type" value="Genomic_DNA"/>
</dbReference>
<dbReference type="KEGG" id="bgm:CAL15_09005"/>
<evidence type="ECO:0000256" key="3">
    <source>
        <dbReference type="ARBA" id="ARBA00023125"/>
    </source>
</evidence>
<dbReference type="PANTHER" id="PTHR30537:SF1">
    <property type="entry name" value="HTH-TYPE TRANSCRIPTIONAL REGULATOR PGRR"/>
    <property type="match status" value="1"/>
</dbReference>
<keyword evidence="7" id="KW-1185">Reference proteome</keyword>
<dbReference type="Proteomes" id="UP000194161">
    <property type="component" value="Chromosome"/>
</dbReference>